<name>E8R804_DESM0</name>
<evidence type="ECO:0000256" key="1">
    <source>
        <dbReference type="ARBA" id="ARBA00004141"/>
    </source>
</evidence>
<comment type="subcellular location">
    <subcellularLocation>
        <location evidence="1">Membrane</location>
        <topology evidence="1">Multi-pass membrane protein</topology>
    </subcellularLocation>
</comment>
<dbReference type="GO" id="GO:0055085">
    <property type="term" value="P:transmembrane transport"/>
    <property type="evidence" value="ECO:0007669"/>
    <property type="project" value="InterPro"/>
</dbReference>
<protein>
    <submittedName>
        <fullName evidence="8">Citrate transporter</fullName>
    </submittedName>
</protein>
<dbReference type="eggNOG" id="arCOG00238">
    <property type="taxonomic scope" value="Archaea"/>
</dbReference>
<evidence type="ECO:0000256" key="3">
    <source>
        <dbReference type="ARBA" id="ARBA00022692"/>
    </source>
</evidence>
<feature type="transmembrane region" description="Helical" evidence="6">
    <location>
        <begin position="322"/>
        <end position="339"/>
    </location>
</feature>
<organism evidence="8 9">
    <name type="scientific">Desulfurococcus mucosus (strain ATCC 35584 / DSM 2162 / JCM 9187 / O7/1)</name>
    <dbReference type="NCBI Taxonomy" id="765177"/>
    <lineage>
        <taxon>Archaea</taxon>
        <taxon>Thermoproteota</taxon>
        <taxon>Thermoprotei</taxon>
        <taxon>Desulfurococcales</taxon>
        <taxon>Desulfurococcaceae</taxon>
        <taxon>Desulfurococcus</taxon>
    </lineage>
</organism>
<dbReference type="Pfam" id="PF03600">
    <property type="entry name" value="CitMHS"/>
    <property type="match status" value="1"/>
</dbReference>
<dbReference type="GO" id="GO:0016020">
    <property type="term" value="C:membrane"/>
    <property type="evidence" value="ECO:0007669"/>
    <property type="project" value="UniProtKB-SubCell"/>
</dbReference>
<reference evidence="9" key="1">
    <citation type="submission" date="2010-11" db="EMBL/GenBank/DDBJ databases">
        <title>The complete genome of Desulfurococcus mucosus DSM 2162.</title>
        <authorList>
            <consortium name="US DOE Joint Genome Institute (JGI-PGF)"/>
            <person name="Lucas S."/>
            <person name="Copeland A."/>
            <person name="Lapidus A."/>
            <person name="Bruce D."/>
            <person name="Goodwin L."/>
            <person name="Pitluck S."/>
            <person name="Kyrpides N."/>
            <person name="Mavromatis K."/>
            <person name="Pagani I."/>
            <person name="Ivanova N."/>
            <person name="Ovchinnikova G."/>
            <person name="Chertkov O."/>
            <person name="Held B."/>
            <person name="Brettin T."/>
            <person name="Detter J.C."/>
            <person name="Tapia R."/>
            <person name="Han C."/>
            <person name="Land M."/>
            <person name="Hauser L."/>
            <person name="Markowitz V."/>
            <person name="Cheng J.-F."/>
            <person name="Hugenholtz P."/>
            <person name="Woyke T."/>
            <person name="Wu D."/>
            <person name="Wirth R."/>
            <person name="Bilek Y."/>
            <person name="Hader T."/>
            <person name="Klenk H.-P."/>
            <person name="Eisen J.A."/>
        </authorList>
    </citation>
    <scope>NUCLEOTIDE SEQUENCE [LARGE SCALE GENOMIC DNA]</scope>
    <source>
        <strain evidence="9">ATCC 35584 / DSM 2162 / JCM 9187 / O7/1</strain>
    </source>
</reference>
<proteinExistence type="predicted"/>
<feature type="transmembrane region" description="Helical" evidence="6">
    <location>
        <begin position="81"/>
        <end position="97"/>
    </location>
</feature>
<evidence type="ECO:0000313" key="9">
    <source>
        <dbReference type="Proteomes" id="UP000001068"/>
    </source>
</evidence>
<reference evidence="8 9" key="2">
    <citation type="journal article" date="2011" name="Stand. Genomic Sci.">
        <title>Complete genome sequence of Desulfurococcus mucosus type strain (O7/1).</title>
        <authorList>
            <person name="Wirth R."/>
            <person name="Chertkov O."/>
            <person name="Held B."/>
            <person name="Lapidus A."/>
            <person name="Nolan M."/>
            <person name="Lucas S."/>
            <person name="Hammon N."/>
            <person name="Deshpande S."/>
            <person name="Cheng J.F."/>
            <person name="Tapia R."/>
            <person name="Han C."/>
            <person name="Goodwin L."/>
            <person name="Pitluck S."/>
            <person name="Liolios K."/>
            <person name="Ioanna P."/>
            <person name="Ivanova N."/>
            <person name="Mavromatis K."/>
            <person name="Mikhailova N."/>
            <person name="Pati A."/>
            <person name="Chen A."/>
            <person name="Palaniappan K."/>
            <person name="Land M."/>
            <person name="Hauser L."/>
            <person name="Chang Y.J."/>
            <person name="Jeffries C.D."/>
            <person name="Bilek Y."/>
            <person name="Hader T."/>
            <person name="Rohde M."/>
            <person name="Spring S."/>
            <person name="Sikorski J."/>
            <person name="Goker M."/>
            <person name="Woyke T."/>
            <person name="Bristow J."/>
            <person name="Eisen J.A."/>
            <person name="Markowitz V."/>
            <person name="Hugenholtz P."/>
            <person name="Kyrpides N.C."/>
            <person name="Klenk H.P."/>
        </authorList>
    </citation>
    <scope>NUCLEOTIDE SEQUENCE [LARGE SCALE GENOMIC DNA]</scope>
    <source>
        <strain evidence="9">ATCC 35584 / DSM 2162 / JCM 9187 / O7/1</strain>
    </source>
</reference>
<accession>E8R804</accession>
<feature type="transmembrane region" description="Helical" evidence="6">
    <location>
        <begin position="148"/>
        <end position="174"/>
    </location>
</feature>
<feature type="transmembrane region" description="Helical" evidence="6">
    <location>
        <begin position="286"/>
        <end position="302"/>
    </location>
</feature>
<evidence type="ECO:0000256" key="5">
    <source>
        <dbReference type="ARBA" id="ARBA00023136"/>
    </source>
</evidence>
<keyword evidence="3 6" id="KW-0812">Transmembrane</keyword>
<evidence type="ECO:0000256" key="2">
    <source>
        <dbReference type="ARBA" id="ARBA00022448"/>
    </source>
</evidence>
<feature type="transmembrane region" description="Helical" evidence="6">
    <location>
        <begin position="109"/>
        <end position="128"/>
    </location>
</feature>
<dbReference type="RefSeq" id="WP_013561852.1">
    <property type="nucleotide sequence ID" value="NC_014961.1"/>
</dbReference>
<dbReference type="EMBL" id="CP002363">
    <property type="protein sequence ID" value="ADV64630.1"/>
    <property type="molecule type" value="Genomic_DNA"/>
</dbReference>
<evidence type="ECO:0000313" key="8">
    <source>
        <dbReference type="EMBL" id="ADV64630.1"/>
    </source>
</evidence>
<dbReference type="InterPro" id="IPR051475">
    <property type="entry name" value="Diverse_Ion_Transporter"/>
</dbReference>
<evidence type="ECO:0000259" key="7">
    <source>
        <dbReference type="Pfam" id="PF03600"/>
    </source>
</evidence>
<dbReference type="AlphaFoldDB" id="E8R804"/>
<feature type="transmembrane region" description="Helical" evidence="6">
    <location>
        <begin position="479"/>
        <end position="502"/>
    </location>
</feature>
<feature type="domain" description="Citrate transporter-like" evidence="7">
    <location>
        <begin position="80"/>
        <end position="422"/>
    </location>
</feature>
<keyword evidence="5 6" id="KW-0472">Membrane</keyword>
<dbReference type="PANTHER" id="PTHR43568">
    <property type="entry name" value="P PROTEIN"/>
    <property type="match status" value="1"/>
</dbReference>
<feature type="transmembrane region" description="Helical" evidence="6">
    <location>
        <begin position="57"/>
        <end position="74"/>
    </location>
</feature>
<dbReference type="InterPro" id="IPR004680">
    <property type="entry name" value="Cit_transptr-like_dom"/>
</dbReference>
<feature type="transmembrane region" description="Helical" evidence="6">
    <location>
        <begin position="440"/>
        <end position="467"/>
    </location>
</feature>
<keyword evidence="9" id="KW-1185">Reference proteome</keyword>
<dbReference type="KEGG" id="dmu:Desmu_0311"/>
<feature type="transmembrane region" description="Helical" evidence="6">
    <location>
        <begin position="390"/>
        <end position="409"/>
    </location>
</feature>
<dbReference type="PANTHER" id="PTHR43568:SF1">
    <property type="entry name" value="P PROTEIN"/>
    <property type="match status" value="1"/>
</dbReference>
<dbReference type="STRING" id="765177.Desmu_0311"/>
<dbReference type="GeneID" id="10153003"/>
<keyword evidence="4 6" id="KW-1133">Transmembrane helix</keyword>
<evidence type="ECO:0000256" key="4">
    <source>
        <dbReference type="ARBA" id="ARBA00022989"/>
    </source>
</evidence>
<gene>
    <name evidence="8" type="ordered locus">Desmu_0311</name>
</gene>
<feature type="transmembrane region" description="Helical" evidence="6">
    <location>
        <begin position="351"/>
        <end position="370"/>
    </location>
</feature>
<keyword evidence="2" id="KW-0813">Transport</keyword>
<evidence type="ECO:0000256" key="6">
    <source>
        <dbReference type="SAM" id="Phobius"/>
    </source>
</evidence>
<dbReference type="Proteomes" id="UP000001068">
    <property type="component" value="Chromosome"/>
</dbReference>
<feature type="transmembrane region" description="Helical" evidence="6">
    <location>
        <begin position="7"/>
        <end position="28"/>
    </location>
</feature>
<dbReference type="HOGENOM" id="CLU_011920_4_0_2"/>
<sequence precursor="true">MRPLVKLAVSIAVVFTLSFFLMSILHVSGPLGDRIAGMVAEYRGGAPLDLNSLQADVAQSIALTIFFTVIIATVMKMEWRVAAAITGVGVLAITGLTPPQNMIYRAIDWRLLVFLIGSMTLAGILREAGVFNRLAVSLVEKSTSAFRLLLLLGLFSALLSMILGEVTSIIYAVLVVLELRRVLEIDVKPLIVYTVLATNTGSVALPVGNPIGVYIAFTANISVAEFLAKCLPLSLLEVLVLILVYRLVLSNYVERLNGELKQSRELIAKLTAARTIDVTPVMARHTRIGLLILAVFTGLVVLNEKLAEAMSLATGVPVDPDSLLAFIPYLSIALALLLADPSSMDKLLSSAVEWPSIIFFMSLFILSYALSYTGAIAKIAYGIAMFSEPGSFTGNMLVVGVLLAASAMLSSVLDNLSVIVALTQPVTILVQLGLSRVSYLALLYGGVFGGNYTPIGSTANIVAVSMAEREKIAVSWGEWLRIALVSTTLQITVALLWSYLWLLAGG</sequence>
<feature type="transmembrane region" description="Helical" evidence="6">
    <location>
        <begin position="226"/>
        <end position="248"/>
    </location>
</feature>